<accession>A0A6P1KRM7</accession>
<sequence>MQDIDLEYERYKNFDFSGATRTQNPKILEMRARKKAYDRFMEFFDTEVREIVLSHDTPQDRTRLNAVIKAMYATA</sequence>
<dbReference type="EMBL" id="CP047230">
    <property type="protein sequence ID" value="QHG10894.1"/>
    <property type="molecule type" value="Genomic_DNA"/>
</dbReference>
<organism evidence="1">
    <name type="scientific">Faucicola osloensis</name>
    <name type="common">Moraxella osloensis</name>
    <dbReference type="NCBI Taxonomy" id="34062"/>
    <lineage>
        <taxon>Bacteria</taxon>
        <taxon>Pseudomonadati</taxon>
        <taxon>Pseudomonadota</taxon>
        <taxon>Gammaproteobacteria</taxon>
        <taxon>Moraxellales</taxon>
        <taxon>Moraxellaceae</taxon>
        <taxon>Faucicola</taxon>
    </lineage>
</organism>
<dbReference type="AlphaFoldDB" id="A0A6P1KRM7"/>
<evidence type="ECO:0000313" key="1">
    <source>
        <dbReference type="EMBL" id="QHG10894.1"/>
    </source>
</evidence>
<proteinExistence type="predicted"/>
<name>A0A6P1KRM7_FAUOS</name>
<geneLocation type="plasmid" evidence="1">
    <name>p4</name>
</geneLocation>
<keyword evidence="1" id="KW-0614">Plasmid</keyword>
<gene>
    <name evidence="1" type="ORF">GSF12_12940</name>
</gene>
<reference evidence="1" key="1">
    <citation type="journal article" date="2020" name="Microbiol. Resour. Announc.">
        <title>Complete Genome Sequence of Moraxella osloensis Strain YV1, Isolated from an Australian Wastewater Treatment Plant.</title>
        <authorList>
            <person name="Batinovic S."/>
            <person name="Rice D.T.F."/>
            <person name="Seviour R.J."/>
            <person name="Petrovski S."/>
        </authorList>
    </citation>
    <scope>NUCLEOTIDE SEQUENCE</scope>
    <source>
        <strain evidence="1">YV1</strain>
    </source>
</reference>
<protein>
    <submittedName>
        <fullName evidence="1">Uncharacterized protein</fullName>
    </submittedName>
</protein>